<comment type="function">
    <text evidence="15">Catalyzes the transfer of a phosphate group from ATP to either CMP or dCMP to form CDP or dCDP and ADP, respectively.</text>
</comment>
<dbReference type="Gene3D" id="3.30.1300.10">
    <property type="entry name" value="Pantoate-beta-alanine ligase, C-terminal domain"/>
    <property type="match status" value="1"/>
</dbReference>
<evidence type="ECO:0000256" key="7">
    <source>
        <dbReference type="ARBA" id="ARBA00022679"/>
    </source>
</evidence>
<keyword evidence="8 15" id="KW-0547">Nucleotide-binding</keyword>
<comment type="catalytic activity">
    <reaction evidence="13 15">
        <text>(R)-pantoate + beta-alanine + ATP = (R)-pantothenate + AMP + diphosphate + H(+)</text>
        <dbReference type="Rhea" id="RHEA:10912"/>
        <dbReference type="ChEBI" id="CHEBI:15378"/>
        <dbReference type="ChEBI" id="CHEBI:15980"/>
        <dbReference type="ChEBI" id="CHEBI:29032"/>
        <dbReference type="ChEBI" id="CHEBI:30616"/>
        <dbReference type="ChEBI" id="CHEBI:33019"/>
        <dbReference type="ChEBI" id="CHEBI:57966"/>
        <dbReference type="ChEBI" id="CHEBI:456215"/>
        <dbReference type="EC" id="6.3.2.1"/>
    </reaction>
</comment>
<feature type="region of interest" description="Cytidylate kinase" evidence="15">
    <location>
        <begin position="284"/>
        <end position="527"/>
    </location>
</feature>
<dbReference type="InterPro" id="IPR027417">
    <property type="entry name" value="P-loop_NTPase"/>
</dbReference>
<accession>A0ABX5F6C9</accession>
<name>A0ABX5F6C9_9CHRO</name>
<dbReference type="InterPro" id="IPR042176">
    <property type="entry name" value="Pantoate_ligase_C"/>
</dbReference>
<evidence type="ECO:0000256" key="6">
    <source>
        <dbReference type="ARBA" id="ARBA00022655"/>
    </source>
</evidence>
<feature type="binding site" evidence="15">
    <location>
        <position position="65"/>
    </location>
    <ligand>
        <name>(R)-pantoate</name>
        <dbReference type="ChEBI" id="CHEBI:15980"/>
    </ligand>
</feature>
<comment type="pathway">
    <text evidence="1 15">Cofactor biosynthesis; (R)-pantothenate biosynthesis; (R)-pantothenate from (R)-pantoate and beta-alanine: step 1/1.</text>
</comment>
<comment type="function">
    <text evidence="15">Catalyzes the condensation of pantoate with beta-alanine in an ATP-dependent reaction via a pantoyl-adenylate intermediate.</text>
</comment>
<dbReference type="InterPro" id="IPR003136">
    <property type="entry name" value="Cytidylate_kin"/>
</dbReference>
<proteinExistence type="inferred from homology"/>
<sequence>MPVRLLQTLADLSDWRRGQAGRPLHFVPTMGSLHEGHQQLLRRASAAVPAGRPAVLLSVFVNPLQFGPSEDFARYPRDLAADAALGAAAGADALFAPSVAELFPGGEAELTAVVPPAGLRRSLCGPGRPGHFEGVATVVCRLLALVRPDRLLLGEKDWQQLTILRRVVNDLALPVTVQGCATVREADGLACSSRHRYLSAAERGQAAALPAALQAALTLWRGGSGSAEALTAAVSGALEAAGLGVEYVQLVHPLTLAPVPAATGISLLAAAARCGSTRLIDHIFLMNRPPIVAIDGPAGAGKSTVTRAFARRLGLVYLDTGAMYRALTWWVLHRGVDPADPTAIAPLLDDLDLRLETDAAGEQRVRVNGHEVSAAIRGPEVTSQVSTVAAHACVRAALTRQQQAMGRRGGLVAEGRDIGTAVFPEAECKVFLTATVAERARRRAADLAQRGFDVPALEELEAQIAERDHRDSSRAEAPLRQADDAVELVTDGLAIDAVIQRLVDLFRERVPEDAWRGPSPLQESETP</sequence>
<evidence type="ECO:0000256" key="12">
    <source>
        <dbReference type="ARBA" id="ARBA00047615"/>
    </source>
</evidence>
<evidence type="ECO:0000313" key="17">
    <source>
        <dbReference type="EMBL" id="PSB37063.1"/>
    </source>
</evidence>
<reference evidence="17 18" key="1">
    <citation type="submission" date="2018-02" db="EMBL/GenBank/DDBJ databases">
        <authorList>
            <person name="Moore K."/>
            <person name="Momper L."/>
        </authorList>
    </citation>
    <scope>NUCLEOTIDE SEQUENCE [LARGE SCALE GENOMIC DNA]</scope>
    <source>
        <strain evidence="17 18">CCALA 015</strain>
    </source>
</reference>
<evidence type="ECO:0000256" key="14">
    <source>
        <dbReference type="ARBA" id="ARBA00048478"/>
    </source>
</evidence>
<evidence type="ECO:0000256" key="8">
    <source>
        <dbReference type="ARBA" id="ARBA00022741"/>
    </source>
</evidence>
<dbReference type="CDD" id="cd02020">
    <property type="entry name" value="CMPK"/>
    <property type="match status" value="1"/>
</dbReference>
<dbReference type="GO" id="GO:0004592">
    <property type="term" value="F:pantoate-beta-alanine ligase activity"/>
    <property type="evidence" value="ECO:0007669"/>
    <property type="project" value="UniProtKB-EC"/>
</dbReference>
<dbReference type="InterPro" id="IPR014729">
    <property type="entry name" value="Rossmann-like_a/b/a_fold"/>
</dbReference>
<dbReference type="Pfam" id="PF02569">
    <property type="entry name" value="Pantoate_ligase"/>
    <property type="match status" value="1"/>
</dbReference>
<keyword evidence="4 15" id="KW-0963">Cytoplasm</keyword>
<keyword evidence="6 15" id="KW-0566">Pantothenate biosynthesis</keyword>
<keyword evidence="18" id="KW-1185">Reference proteome</keyword>
<feature type="active site" description="Proton donor" evidence="15">
    <location>
        <position position="37"/>
    </location>
</feature>
<dbReference type="PANTHER" id="PTHR21299:SF1">
    <property type="entry name" value="PANTOATE--BETA-ALANINE LIGASE"/>
    <property type="match status" value="1"/>
</dbReference>
<dbReference type="EC" id="2.7.4.25" evidence="15"/>
<keyword evidence="11 15" id="KW-0511">Multifunctional enzyme</keyword>
<dbReference type="SUPFAM" id="SSF52374">
    <property type="entry name" value="Nucleotidylyl transferase"/>
    <property type="match status" value="1"/>
</dbReference>
<comment type="similarity">
    <text evidence="15">In the N-terminal section; belongs to the pantothenate synthetase family.</text>
</comment>
<dbReference type="PANTHER" id="PTHR21299">
    <property type="entry name" value="CYTIDYLATE KINASE/PANTOATE-BETA-ALANINE LIGASE"/>
    <property type="match status" value="1"/>
</dbReference>
<feature type="binding site" evidence="15">
    <location>
        <position position="160"/>
    </location>
    <ligand>
        <name>(R)-pantoate</name>
        <dbReference type="ChEBI" id="CHEBI:15980"/>
    </ligand>
</feature>
<comment type="similarity">
    <text evidence="15">In the C-terminal section; belongs to the cytidylate kinase family. Type 1 subfamily.</text>
</comment>
<evidence type="ECO:0000256" key="11">
    <source>
        <dbReference type="ARBA" id="ARBA00023268"/>
    </source>
</evidence>
<dbReference type="Gene3D" id="3.40.50.620">
    <property type="entry name" value="HUPs"/>
    <property type="match status" value="1"/>
</dbReference>
<keyword evidence="5 15" id="KW-0436">Ligase</keyword>
<dbReference type="Proteomes" id="UP000238218">
    <property type="component" value="Unassembled WGS sequence"/>
</dbReference>
<feature type="binding site" evidence="15">
    <location>
        <begin position="30"/>
        <end position="37"/>
    </location>
    <ligand>
        <name>ATP</name>
        <dbReference type="ChEBI" id="CHEBI:30616"/>
    </ligand>
</feature>
<evidence type="ECO:0000313" key="18">
    <source>
        <dbReference type="Proteomes" id="UP000238218"/>
    </source>
</evidence>
<comment type="similarity">
    <text evidence="3">Belongs to the cytidylate kinase family. Type 1 subfamily.</text>
</comment>
<evidence type="ECO:0000256" key="4">
    <source>
        <dbReference type="ARBA" id="ARBA00022490"/>
    </source>
</evidence>
<evidence type="ECO:0000256" key="3">
    <source>
        <dbReference type="ARBA" id="ARBA00009427"/>
    </source>
</evidence>
<comment type="catalytic activity">
    <reaction evidence="14 15">
        <text>CMP + ATP = CDP + ADP</text>
        <dbReference type="Rhea" id="RHEA:11600"/>
        <dbReference type="ChEBI" id="CHEBI:30616"/>
        <dbReference type="ChEBI" id="CHEBI:58069"/>
        <dbReference type="ChEBI" id="CHEBI:60377"/>
        <dbReference type="ChEBI" id="CHEBI:456216"/>
        <dbReference type="EC" id="2.7.4.25"/>
    </reaction>
</comment>
<evidence type="ECO:0000256" key="10">
    <source>
        <dbReference type="ARBA" id="ARBA00022840"/>
    </source>
</evidence>
<dbReference type="InterPro" id="IPR003721">
    <property type="entry name" value="Pantoate_ligase"/>
</dbReference>
<dbReference type="EMBL" id="PVWP01000007">
    <property type="protein sequence ID" value="PSB37063.1"/>
    <property type="molecule type" value="Genomic_DNA"/>
</dbReference>
<feature type="binding site" evidence="15">
    <location>
        <position position="183"/>
    </location>
    <ligand>
        <name>ATP</name>
        <dbReference type="ChEBI" id="CHEBI:30616"/>
    </ligand>
</feature>
<gene>
    <name evidence="15" type="primary">panC/cmk</name>
    <name evidence="17" type="ORF">C7B81_11700</name>
</gene>
<keyword evidence="7 15" id="KW-0808">Transferase</keyword>
<dbReference type="EC" id="6.3.2.1" evidence="15"/>
<dbReference type="InterPro" id="IPR024894">
    <property type="entry name" value="Pantoate_ligase/cytidylate_kin"/>
</dbReference>
<dbReference type="InterPro" id="IPR011994">
    <property type="entry name" value="Cytidylate_kinase_dom"/>
</dbReference>
<dbReference type="HAMAP" id="MF_00238">
    <property type="entry name" value="Cytidyl_kinase_type1"/>
    <property type="match status" value="1"/>
</dbReference>
<dbReference type="Pfam" id="PF02224">
    <property type="entry name" value="Cytidylate_kin"/>
    <property type="match status" value="1"/>
</dbReference>
<feature type="domain" description="Cytidylate kinase" evidence="16">
    <location>
        <begin position="292"/>
        <end position="507"/>
    </location>
</feature>
<comment type="caution">
    <text evidence="17">The sequence shown here is derived from an EMBL/GenBank/DDBJ whole genome shotgun (WGS) entry which is preliminary data.</text>
</comment>
<comment type="subcellular location">
    <subcellularLocation>
        <location evidence="15">Cytoplasm</location>
    </subcellularLocation>
</comment>
<dbReference type="SUPFAM" id="SSF52540">
    <property type="entry name" value="P-loop containing nucleoside triphosphate hydrolases"/>
    <property type="match status" value="1"/>
</dbReference>
<dbReference type="NCBIfam" id="NF010004">
    <property type="entry name" value="PRK13477.1"/>
    <property type="match status" value="1"/>
</dbReference>
<dbReference type="Gene3D" id="3.40.50.300">
    <property type="entry name" value="P-loop containing nucleotide triphosphate hydrolases"/>
    <property type="match status" value="1"/>
</dbReference>
<comment type="similarity">
    <text evidence="2">Belongs to the pantothenate synthetase family.</text>
</comment>
<feature type="region of interest" description="Pantoate--beta-alanine ligase" evidence="15">
    <location>
        <begin position="1"/>
        <end position="283"/>
    </location>
</feature>
<dbReference type="GO" id="GO:0016301">
    <property type="term" value="F:kinase activity"/>
    <property type="evidence" value="ECO:0007669"/>
    <property type="project" value="UniProtKB-KW"/>
</dbReference>
<evidence type="ECO:0000256" key="2">
    <source>
        <dbReference type="ARBA" id="ARBA00009256"/>
    </source>
</evidence>
<evidence type="ECO:0000256" key="13">
    <source>
        <dbReference type="ARBA" id="ARBA00048258"/>
    </source>
</evidence>
<dbReference type="HAMAP" id="MF_01349">
    <property type="entry name" value="PanCY"/>
    <property type="match status" value="1"/>
</dbReference>
<dbReference type="NCBIfam" id="TIGR00017">
    <property type="entry name" value="cmk"/>
    <property type="match status" value="1"/>
</dbReference>
<evidence type="ECO:0000256" key="5">
    <source>
        <dbReference type="ARBA" id="ARBA00022598"/>
    </source>
</evidence>
<dbReference type="NCBIfam" id="TIGR00018">
    <property type="entry name" value="panC"/>
    <property type="match status" value="1"/>
</dbReference>
<evidence type="ECO:0000259" key="16">
    <source>
        <dbReference type="Pfam" id="PF02224"/>
    </source>
</evidence>
<reference evidence="17 18" key="2">
    <citation type="submission" date="2018-03" db="EMBL/GenBank/DDBJ databases">
        <title>The ancient ancestry and fast evolution of plastids.</title>
        <authorList>
            <person name="Moore K.R."/>
            <person name="Magnabosco C."/>
            <person name="Momper L."/>
            <person name="Gold D.A."/>
            <person name="Bosak T."/>
            <person name="Fournier G.P."/>
        </authorList>
    </citation>
    <scope>NUCLEOTIDE SEQUENCE [LARGE SCALE GENOMIC DNA]</scope>
    <source>
        <strain evidence="17 18">CCALA 015</strain>
    </source>
</reference>
<organism evidence="17 18">
    <name type="scientific">Aphanothece cf. minutissima CCALA 015</name>
    <dbReference type="NCBI Taxonomy" id="2107695"/>
    <lineage>
        <taxon>Bacteria</taxon>
        <taxon>Bacillati</taxon>
        <taxon>Cyanobacteriota</taxon>
        <taxon>Cyanophyceae</taxon>
        <taxon>Oscillatoriophycideae</taxon>
        <taxon>Chroococcales</taxon>
        <taxon>Aphanothecaceae</taxon>
        <taxon>Aphanothece</taxon>
    </lineage>
</organism>
<feature type="binding site" evidence="15">
    <location>
        <position position="65"/>
    </location>
    <ligand>
        <name>beta-alanine</name>
        <dbReference type="ChEBI" id="CHEBI:57966"/>
    </ligand>
</feature>
<keyword evidence="10 15" id="KW-0067">ATP-binding</keyword>
<evidence type="ECO:0000256" key="15">
    <source>
        <dbReference type="HAMAP-Rule" id="MF_01349"/>
    </source>
</evidence>
<keyword evidence="9 15" id="KW-0418">Kinase</keyword>
<evidence type="ECO:0000256" key="9">
    <source>
        <dbReference type="ARBA" id="ARBA00022777"/>
    </source>
</evidence>
<protein>
    <recommendedName>
        <fullName evidence="15">Bifunctional pantoate ligase/cytidylate kinase</fullName>
    </recommendedName>
    <domain>
        <recommendedName>
            <fullName evidence="15">Pantothenate synthetase</fullName>
            <shortName evidence="15">PS</shortName>
            <ecNumber evidence="15">6.3.2.1</ecNumber>
        </recommendedName>
        <alternativeName>
            <fullName evidence="15">Pantoate--beta-alanine ligase</fullName>
        </alternativeName>
        <alternativeName>
            <fullName evidence="15">Pantoate-activating enzyme</fullName>
        </alternativeName>
    </domain>
    <domain>
        <recommendedName>
            <fullName evidence="15">Cytidylate kinase</fullName>
            <shortName evidence="15">CK</shortName>
            <ecNumber evidence="15">2.7.4.25</ecNumber>
        </recommendedName>
        <alternativeName>
            <fullName evidence="15">Cytidine monophosphate kinase</fullName>
            <shortName evidence="15">CMP kinase</shortName>
        </alternativeName>
    </domain>
</protein>
<dbReference type="HAMAP" id="MF_00158">
    <property type="entry name" value="PanC"/>
    <property type="match status" value="1"/>
</dbReference>
<evidence type="ECO:0000256" key="1">
    <source>
        <dbReference type="ARBA" id="ARBA00004990"/>
    </source>
</evidence>
<feature type="binding site" evidence="15">
    <location>
        <begin position="154"/>
        <end position="157"/>
    </location>
    <ligand>
        <name>ATP</name>
        <dbReference type="ChEBI" id="CHEBI:30616"/>
    </ligand>
</feature>
<comment type="catalytic activity">
    <reaction evidence="12 15">
        <text>dCMP + ATP = dCDP + ADP</text>
        <dbReference type="Rhea" id="RHEA:25094"/>
        <dbReference type="ChEBI" id="CHEBI:30616"/>
        <dbReference type="ChEBI" id="CHEBI:57566"/>
        <dbReference type="ChEBI" id="CHEBI:58593"/>
        <dbReference type="ChEBI" id="CHEBI:456216"/>
        <dbReference type="EC" id="2.7.4.25"/>
    </reaction>
</comment>
<feature type="binding site" evidence="15">
    <location>
        <begin position="191"/>
        <end position="194"/>
    </location>
    <ligand>
        <name>ATP</name>
        <dbReference type="ChEBI" id="CHEBI:30616"/>
    </ligand>
</feature>